<dbReference type="RefSeq" id="WP_091931815.1">
    <property type="nucleotide sequence ID" value="NZ_FNCY01000001.1"/>
</dbReference>
<reference evidence="1 2" key="1">
    <citation type="submission" date="2016-10" db="EMBL/GenBank/DDBJ databases">
        <authorList>
            <person name="de Groot N.N."/>
        </authorList>
    </citation>
    <scope>NUCLEOTIDE SEQUENCE [LARGE SCALE GENOMIC DNA]</scope>
    <source>
        <strain evidence="1 2">DSM 5885</strain>
    </source>
</reference>
<dbReference type="OrthoDB" id="9814727at2"/>
<evidence type="ECO:0000313" key="2">
    <source>
        <dbReference type="Proteomes" id="UP000198607"/>
    </source>
</evidence>
<dbReference type="Pfam" id="PF12112">
    <property type="entry name" value="DUF3579"/>
    <property type="match status" value="1"/>
</dbReference>
<sequence length="105" mass="11990">MEILESGCLVIIGRTNSGRVFRPSDWDQRLCCSVSKFEDGRLTYSKYVRPIHKDKDKGVFIAAELKKEDPELWDFVVNFAKDNDLMIEWPEVCILPEPAAAEPTA</sequence>
<name>A0A1G7V8I1_9RHOO</name>
<dbReference type="Gene3D" id="3.30.70.2340">
    <property type="entry name" value="Uncharacterised protein PF12112 family, DUF3579"/>
    <property type="match status" value="1"/>
</dbReference>
<dbReference type="InterPro" id="IPR021969">
    <property type="entry name" value="DUF3579"/>
</dbReference>
<protein>
    <recommendedName>
        <fullName evidence="3">DUF3579 domain-containing protein</fullName>
    </recommendedName>
</protein>
<evidence type="ECO:0008006" key="3">
    <source>
        <dbReference type="Google" id="ProtNLM"/>
    </source>
</evidence>
<accession>A0A1G7V8I1</accession>
<proteinExistence type="predicted"/>
<dbReference type="AlphaFoldDB" id="A0A1G7V8I1"/>
<evidence type="ECO:0000313" key="1">
    <source>
        <dbReference type="EMBL" id="SDG55831.1"/>
    </source>
</evidence>
<gene>
    <name evidence="1" type="ORF">SAMN05660652_00119</name>
</gene>
<dbReference type="STRING" id="83767.SAMN05660652_00119"/>
<dbReference type="Proteomes" id="UP000198607">
    <property type="component" value="Unassembled WGS sequence"/>
</dbReference>
<keyword evidence="2" id="KW-1185">Reference proteome</keyword>
<dbReference type="EMBL" id="FNCY01000001">
    <property type="protein sequence ID" value="SDG55831.1"/>
    <property type="molecule type" value="Genomic_DNA"/>
</dbReference>
<organism evidence="1 2">
    <name type="scientific">Propionivibrio dicarboxylicus</name>
    <dbReference type="NCBI Taxonomy" id="83767"/>
    <lineage>
        <taxon>Bacteria</taxon>
        <taxon>Pseudomonadati</taxon>
        <taxon>Pseudomonadota</taxon>
        <taxon>Betaproteobacteria</taxon>
        <taxon>Rhodocyclales</taxon>
        <taxon>Rhodocyclaceae</taxon>
        <taxon>Propionivibrio</taxon>
    </lineage>
</organism>